<evidence type="ECO:0000313" key="16">
    <source>
        <dbReference type="Proteomes" id="UP000054729"/>
    </source>
</evidence>
<dbReference type="AlphaFoldDB" id="A0A0W1AP84"/>
<dbReference type="InterPro" id="IPR020590">
    <property type="entry name" value="Guanylate_kinase_CS"/>
</dbReference>
<dbReference type="STRING" id="66969.Lwal_0159"/>
<evidence type="ECO:0000256" key="4">
    <source>
        <dbReference type="ARBA" id="ARBA00012961"/>
    </source>
</evidence>
<evidence type="ECO:0000313" key="15">
    <source>
        <dbReference type="EMBL" id="KTD83043.1"/>
    </source>
</evidence>
<dbReference type="CDD" id="cd00071">
    <property type="entry name" value="GMPK"/>
    <property type="match status" value="1"/>
</dbReference>
<dbReference type="GO" id="GO:0005829">
    <property type="term" value="C:cytosol"/>
    <property type="evidence" value="ECO:0007669"/>
    <property type="project" value="TreeGrafter"/>
</dbReference>
<proteinExistence type="inferred from homology"/>
<dbReference type="PROSITE" id="PS00856">
    <property type="entry name" value="GUANYLATE_KINASE_1"/>
    <property type="match status" value="1"/>
</dbReference>
<keyword evidence="7 13" id="KW-0808">Transferase</keyword>
<name>A0A0W1AP84_9GAMM</name>
<dbReference type="SUPFAM" id="SSF52540">
    <property type="entry name" value="P-loop containing nucleoside triphosphate hydrolases"/>
    <property type="match status" value="1"/>
</dbReference>
<dbReference type="Gene3D" id="3.30.63.10">
    <property type="entry name" value="Guanylate Kinase phosphate binding domain"/>
    <property type="match status" value="1"/>
</dbReference>
<evidence type="ECO:0000256" key="11">
    <source>
        <dbReference type="ARBA" id="ARBA00030128"/>
    </source>
</evidence>
<keyword evidence="8 13" id="KW-0547">Nucleotide-binding</keyword>
<dbReference type="Pfam" id="PF00625">
    <property type="entry name" value="Guanylate_kin"/>
    <property type="match status" value="1"/>
</dbReference>
<evidence type="ECO:0000256" key="13">
    <source>
        <dbReference type="HAMAP-Rule" id="MF_00328"/>
    </source>
</evidence>
<evidence type="ECO:0000256" key="7">
    <source>
        <dbReference type="ARBA" id="ARBA00022679"/>
    </source>
</evidence>
<dbReference type="EC" id="2.7.4.8" evidence="4 13"/>
<dbReference type="PATRIC" id="fig|66969.6.peg.174"/>
<evidence type="ECO:0000256" key="8">
    <source>
        <dbReference type="ARBA" id="ARBA00022741"/>
    </source>
</evidence>
<dbReference type="FunFam" id="3.40.50.300:FF:000855">
    <property type="entry name" value="Guanylate kinase"/>
    <property type="match status" value="1"/>
</dbReference>
<evidence type="ECO:0000256" key="6">
    <source>
        <dbReference type="ARBA" id="ARBA00022490"/>
    </source>
</evidence>
<evidence type="ECO:0000256" key="10">
    <source>
        <dbReference type="ARBA" id="ARBA00022840"/>
    </source>
</evidence>
<dbReference type="PANTHER" id="PTHR23117">
    <property type="entry name" value="GUANYLATE KINASE-RELATED"/>
    <property type="match status" value="1"/>
</dbReference>
<dbReference type="Proteomes" id="UP000054729">
    <property type="component" value="Unassembled WGS sequence"/>
</dbReference>
<dbReference type="GO" id="GO:0004385">
    <property type="term" value="F:GMP kinase activity"/>
    <property type="evidence" value="ECO:0007669"/>
    <property type="project" value="UniProtKB-UniRule"/>
</dbReference>
<dbReference type="SMART" id="SM00072">
    <property type="entry name" value="GuKc"/>
    <property type="match status" value="1"/>
</dbReference>
<dbReference type="EMBL" id="LNZB01000004">
    <property type="protein sequence ID" value="KTD83043.1"/>
    <property type="molecule type" value="Genomic_DNA"/>
</dbReference>
<dbReference type="InterPro" id="IPR008144">
    <property type="entry name" value="Guanylate_kin-like_dom"/>
</dbReference>
<comment type="function">
    <text evidence="1 13">Essential for recycling GMP and indirectly, cGMP.</text>
</comment>
<comment type="subcellular location">
    <subcellularLocation>
        <location evidence="2 13">Cytoplasm</location>
    </subcellularLocation>
</comment>
<dbReference type="OrthoDB" id="9808150at2"/>
<evidence type="ECO:0000256" key="3">
    <source>
        <dbReference type="ARBA" id="ARBA00005790"/>
    </source>
</evidence>
<evidence type="ECO:0000256" key="9">
    <source>
        <dbReference type="ARBA" id="ARBA00022777"/>
    </source>
</evidence>
<dbReference type="HAMAP" id="MF_00328">
    <property type="entry name" value="Guanylate_kinase"/>
    <property type="match status" value="1"/>
</dbReference>
<gene>
    <name evidence="13 15" type="primary">gmk</name>
    <name evidence="15" type="ORF">Lwal_0159</name>
</gene>
<dbReference type="PROSITE" id="PS50052">
    <property type="entry name" value="GUANYLATE_KINASE_2"/>
    <property type="match status" value="1"/>
</dbReference>
<sequence length="209" mass="23753">MQGNDKGNLYIVAAPSGGGKTSLVKKLVETLEGIEVSISHTTRAKRPGEKEASDYFYVGEETFLNMVNENAFIEHASVFNSFYGTSVEQITKRIEHGIDVVLDIDWQGAEQIRRNYPESVSIFIVPPSLEVLEQRLMQRGQDKDHVISERMNKAKDEMSHYPEFDYLIVNDDFDRAALELQSIVIANRLKIERQVNKQAKLLSFLLSSK</sequence>
<organism evidence="15 16">
    <name type="scientific">Legionella waltersii</name>
    <dbReference type="NCBI Taxonomy" id="66969"/>
    <lineage>
        <taxon>Bacteria</taxon>
        <taxon>Pseudomonadati</taxon>
        <taxon>Pseudomonadota</taxon>
        <taxon>Gammaproteobacteria</taxon>
        <taxon>Legionellales</taxon>
        <taxon>Legionellaceae</taxon>
        <taxon>Legionella</taxon>
    </lineage>
</organism>
<keyword evidence="10 13" id="KW-0067">ATP-binding</keyword>
<feature type="binding site" evidence="13">
    <location>
        <begin position="14"/>
        <end position="21"/>
    </location>
    <ligand>
        <name>ATP</name>
        <dbReference type="ChEBI" id="CHEBI:30616"/>
    </ligand>
</feature>
<comment type="similarity">
    <text evidence="3 13">Belongs to the guanylate kinase family.</text>
</comment>
<evidence type="ECO:0000256" key="12">
    <source>
        <dbReference type="ARBA" id="ARBA00048594"/>
    </source>
</evidence>
<evidence type="ECO:0000256" key="2">
    <source>
        <dbReference type="ARBA" id="ARBA00004496"/>
    </source>
</evidence>
<dbReference type="FunFam" id="3.30.63.10:FF:000002">
    <property type="entry name" value="Guanylate kinase 1"/>
    <property type="match status" value="1"/>
</dbReference>
<dbReference type="Gene3D" id="3.40.50.300">
    <property type="entry name" value="P-loop containing nucleotide triphosphate hydrolases"/>
    <property type="match status" value="1"/>
</dbReference>
<dbReference type="GO" id="GO:0005524">
    <property type="term" value="F:ATP binding"/>
    <property type="evidence" value="ECO:0007669"/>
    <property type="project" value="UniProtKB-UniRule"/>
</dbReference>
<keyword evidence="16" id="KW-1185">Reference proteome</keyword>
<protein>
    <recommendedName>
        <fullName evidence="5 13">Guanylate kinase</fullName>
        <ecNumber evidence="4 13">2.7.4.8</ecNumber>
    </recommendedName>
    <alternativeName>
        <fullName evidence="11 13">GMP kinase</fullName>
    </alternativeName>
</protein>
<dbReference type="InterPro" id="IPR008145">
    <property type="entry name" value="GK/Ca_channel_bsu"/>
</dbReference>
<feature type="domain" description="Guanylate kinase-like" evidence="14">
    <location>
        <begin position="7"/>
        <end position="185"/>
    </location>
</feature>
<dbReference type="InterPro" id="IPR017665">
    <property type="entry name" value="Guanylate_kinase"/>
</dbReference>
<keyword evidence="9 13" id="KW-0418">Kinase</keyword>
<reference evidence="15 16" key="1">
    <citation type="submission" date="2015-11" db="EMBL/GenBank/DDBJ databases">
        <title>Genomic analysis of 38 Legionella species identifies large and diverse effector repertoires.</title>
        <authorList>
            <person name="Burstein D."/>
            <person name="Amaro F."/>
            <person name="Zusman T."/>
            <person name="Lifshitz Z."/>
            <person name="Cohen O."/>
            <person name="Gilbert J.A."/>
            <person name="Pupko T."/>
            <person name="Shuman H.A."/>
            <person name="Segal G."/>
        </authorList>
    </citation>
    <scope>NUCLEOTIDE SEQUENCE [LARGE SCALE GENOMIC DNA]</scope>
    <source>
        <strain evidence="15 16">ATCC 51914</strain>
    </source>
</reference>
<comment type="catalytic activity">
    <reaction evidence="12 13">
        <text>GMP + ATP = GDP + ADP</text>
        <dbReference type="Rhea" id="RHEA:20780"/>
        <dbReference type="ChEBI" id="CHEBI:30616"/>
        <dbReference type="ChEBI" id="CHEBI:58115"/>
        <dbReference type="ChEBI" id="CHEBI:58189"/>
        <dbReference type="ChEBI" id="CHEBI:456216"/>
        <dbReference type="EC" id="2.7.4.8"/>
    </reaction>
</comment>
<evidence type="ECO:0000259" key="14">
    <source>
        <dbReference type="PROSITE" id="PS50052"/>
    </source>
</evidence>
<evidence type="ECO:0000256" key="1">
    <source>
        <dbReference type="ARBA" id="ARBA00003531"/>
    </source>
</evidence>
<dbReference type="InterPro" id="IPR027417">
    <property type="entry name" value="P-loop_NTPase"/>
</dbReference>
<accession>A0A0W1AP84</accession>
<comment type="caution">
    <text evidence="15">The sequence shown here is derived from an EMBL/GenBank/DDBJ whole genome shotgun (WGS) entry which is preliminary data.</text>
</comment>
<keyword evidence="6 13" id="KW-0963">Cytoplasm</keyword>
<dbReference type="NCBIfam" id="TIGR03263">
    <property type="entry name" value="guanyl_kin"/>
    <property type="match status" value="1"/>
</dbReference>
<dbReference type="RefSeq" id="WP_058479033.1">
    <property type="nucleotide sequence ID" value="NZ_CAAAIQ010000017.1"/>
</dbReference>
<dbReference type="PANTHER" id="PTHR23117:SF13">
    <property type="entry name" value="GUANYLATE KINASE"/>
    <property type="match status" value="1"/>
</dbReference>
<evidence type="ECO:0000256" key="5">
    <source>
        <dbReference type="ARBA" id="ARBA00016296"/>
    </source>
</evidence>